<dbReference type="PANTHER" id="PTHR46797:SF1">
    <property type="entry name" value="METHYLPHOSPHONATE SYNTHASE"/>
    <property type="match status" value="1"/>
</dbReference>
<reference evidence="3 4" key="1">
    <citation type="submission" date="2022-05" db="EMBL/GenBank/DDBJ databases">
        <title>Genome Sequencing of Bee-Associated Microbes.</title>
        <authorList>
            <person name="Dunlap C."/>
        </authorList>
    </citation>
    <scope>NUCLEOTIDE SEQUENCE [LARGE SCALE GENOMIC DNA]</scope>
    <source>
        <strain evidence="3 4">NRRL B-04010</strain>
    </source>
</reference>
<sequence length="426" mass="49287">MKAAPIIKTIGELIQDTRRASNMTLTQLSELSGINKGTISRIENGDVKRPEFSTAYPLATALGIPFETLIDYYAEIEKRAEILLGMLQTAIAEGSSAELIRKVTNKYLESPNEDSIDLTEKLYQHIDSIEDTSIKLSLYNLIIDYSRSHGIMPYIAKGLYKKYMIERNDFSRLEETYQSGHYILNYESFLNDIEKITLYYSLGVHAFSLMHYDNSIRFSEYVVDNDNTITEEYKANALFNICNCYYYLGAYENSQKYLSEYNKYSFPYIKDNIDLMNGCLRAKTGNIDFGILQLENYLQNHSEYNLIYSVTMLMDLYLFKQNYTAAEKLITYENEMTRSIEDYRTTPDKRSKLAHYYKLKGDLLQKENIEEAFDSYIQSALEYKKISLDRKAYEVLGLMTDAANGDVETTNVVIQKLRTALNMLSK</sequence>
<dbReference type="SMART" id="SM00530">
    <property type="entry name" value="HTH_XRE"/>
    <property type="match status" value="1"/>
</dbReference>
<dbReference type="InterPro" id="IPR050807">
    <property type="entry name" value="TransReg_Diox_bact_type"/>
</dbReference>
<dbReference type="RefSeq" id="WP_268600547.1">
    <property type="nucleotide sequence ID" value="NZ_JAKOBS010000005.1"/>
</dbReference>
<evidence type="ECO:0000259" key="2">
    <source>
        <dbReference type="PROSITE" id="PS50943"/>
    </source>
</evidence>
<dbReference type="CDD" id="cd00093">
    <property type="entry name" value="HTH_XRE"/>
    <property type="match status" value="1"/>
</dbReference>
<gene>
    <name evidence="3" type="ORF">M5X12_24130</name>
</gene>
<dbReference type="Gene3D" id="1.10.260.40">
    <property type="entry name" value="lambda repressor-like DNA-binding domains"/>
    <property type="match status" value="1"/>
</dbReference>
<evidence type="ECO:0000256" key="1">
    <source>
        <dbReference type="ARBA" id="ARBA00023125"/>
    </source>
</evidence>
<feature type="domain" description="HTH cro/C1-type" evidence="2">
    <location>
        <begin position="14"/>
        <end position="69"/>
    </location>
</feature>
<accession>A0ABT4H3P7</accession>
<dbReference type="PANTHER" id="PTHR46797">
    <property type="entry name" value="HTH-TYPE TRANSCRIPTIONAL REGULATOR"/>
    <property type="match status" value="1"/>
</dbReference>
<dbReference type="InterPro" id="IPR001387">
    <property type="entry name" value="Cro/C1-type_HTH"/>
</dbReference>
<dbReference type="Gene3D" id="1.25.40.10">
    <property type="entry name" value="Tetratricopeptide repeat domain"/>
    <property type="match status" value="1"/>
</dbReference>
<evidence type="ECO:0000313" key="4">
    <source>
        <dbReference type="Proteomes" id="UP001527181"/>
    </source>
</evidence>
<dbReference type="InterPro" id="IPR011990">
    <property type="entry name" value="TPR-like_helical_dom_sf"/>
</dbReference>
<keyword evidence="4" id="KW-1185">Reference proteome</keyword>
<organism evidence="3 4">
    <name type="scientific">Paenibacillus alvei</name>
    <name type="common">Bacillus alvei</name>
    <dbReference type="NCBI Taxonomy" id="44250"/>
    <lineage>
        <taxon>Bacteria</taxon>
        <taxon>Bacillati</taxon>
        <taxon>Bacillota</taxon>
        <taxon>Bacilli</taxon>
        <taxon>Bacillales</taxon>
        <taxon>Paenibacillaceae</taxon>
        <taxon>Paenibacillus</taxon>
    </lineage>
</organism>
<comment type="caution">
    <text evidence="3">The sequence shown here is derived from an EMBL/GenBank/DDBJ whole genome shotgun (WGS) entry which is preliminary data.</text>
</comment>
<proteinExistence type="predicted"/>
<dbReference type="PROSITE" id="PS50943">
    <property type="entry name" value="HTH_CROC1"/>
    <property type="match status" value="1"/>
</dbReference>
<dbReference type="SUPFAM" id="SSF47413">
    <property type="entry name" value="lambda repressor-like DNA-binding domains"/>
    <property type="match status" value="1"/>
</dbReference>
<keyword evidence="1" id="KW-0238">DNA-binding</keyword>
<dbReference type="Pfam" id="PF01381">
    <property type="entry name" value="HTH_3"/>
    <property type="match status" value="1"/>
</dbReference>
<evidence type="ECO:0000313" key="3">
    <source>
        <dbReference type="EMBL" id="MCY9763601.1"/>
    </source>
</evidence>
<protein>
    <submittedName>
        <fullName evidence="3">Helix-turn-helix domain-containing protein</fullName>
    </submittedName>
</protein>
<dbReference type="Proteomes" id="UP001527181">
    <property type="component" value="Unassembled WGS sequence"/>
</dbReference>
<dbReference type="EMBL" id="JAMDNP010000058">
    <property type="protein sequence ID" value="MCY9763601.1"/>
    <property type="molecule type" value="Genomic_DNA"/>
</dbReference>
<dbReference type="InterPro" id="IPR010982">
    <property type="entry name" value="Lambda_DNA-bd_dom_sf"/>
</dbReference>
<name>A0ABT4H3P7_PAEAL</name>